<dbReference type="Proteomes" id="UP000008366">
    <property type="component" value="Unassembled WGS sequence"/>
</dbReference>
<accession>K6XFQ5</accession>
<evidence type="ECO:0000313" key="2">
    <source>
        <dbReference type="Proteomes" id="UP000008366"/>
    </source>
</evidence>
<protein>
    <submittedName>
        <fullName evidence="1">Uncharacterized protein</fullName>
    </submittedName>
</protein>
<keyword evidence="2" id="KW-1185">Reference proteome</keyword>
<reference evidence="1 2" key="1">
    <citation type="submission" date="2012-08" db="EMBL/GenBank/DDBJ databases">
        <title>Whole genome shotgun sequence of Kineosphaera limosa NBRC 100340.</title>
        <authorList>
            <person name="Yoshida I."/>
            <person name="Isaki S."/>
            <person name="Hosoyama A."/>
            <person name="Tsuchikane K."/>
            <person name="Katsumata H."/>
            <person name="Ando Y."/>
            <person name="Ohji S."/>
            <person name="Hamada M."/>
            <person name="Tamura T."/>
            <person name="Yamazoe A."/>
            <person name="Yamazaki S."/>
            <person name="Fujita N."/>
        </authorList>
    </citation>
    <scope>NUCLEOTIDE SEQUENCE [LARGE SCALE GENOMIC DNA]</scope>
    <source>
        <strain evidence="1 2">NBRC 100340</strain>
    </source>
</reference>
<gene>
    <name evidence="1" type="ORF">KILIM_078_00060</name>
</gene>
<dbReference type="AlphaFoldDB" id="K6XFQ5"/>
<name>K6XFQ5_9MICO</name>
<comment type="caution">
    <text evidence="1">The sequence shown here is derived from an EMBL/GenBank/DDBJ whole genome shotgun (WGS) entry which is preliminary data.</text>
</comment>
<sequence length="53" mass="5587">MLLHSRHADGLIGESHRDAAESLSGRALVSRLALDVGQLLSEERAPVTVGSAH</sequence>
<dbReference type="EMBL" id="BAHD01000078">
    <property type="protein sequence ID" value="GAB97674.1"/>
    <property type="molecule type" value="Genomic_DNA"/>
</dbReference>
<evidence type="ECO:0000313" key="1">
    <source>
        <dbReference type="EMBL" id="GAB97674.1"/>
    </source>
</evidence>
<dbReference type="STRING" id="1184609.KILIM_078_00060"/>
<proteinExistence type="predicted"/>
<organism evidence="1 2">
    <name type="scientific">Kineosphaera limosa NBRC 100340</name>
    <dbReference type="NCBI Taxonomy" id="1184609"/>
    <lineage>
        <taxon>Bacteria</taxon>
        <taxon>Bacillati</taxon>
        <taxon>Actinomycetota</taxon>
        <taxon>Actinomycetes</taxon>
        <taxon>Micrococcales</taxon>
        <taxon>Dermatophilaceae</taxon>
        <taxon>Kineosphaera</taxon>
    </lineage>
</organism>